<dbReference type="VEuPathDB" id="TrichDB:TVAG_293570"/>
<dbReference type="EMBL" id="DS113719">
    <property type="protein sequence ID" value="EAX97352.1"/>
    <property type="molecule type" value="Genomic_DNA"/>
</dbReference>
<dbReference type="InParanoid" id="A2FCN0"/>
<dbReference type="VEuPathDB" id="TrichDB:TVAGG3_0146070"/>
<gene>
    <name evidence="1" type="ORF">TVAG_293570</name>
</gene>
<evidence type="ECO:0008006" key="3">
    <source>
        <dbReference type="Google" id="ProtNLM"/>
    </source>
</evidence>
<evidence type="ECO:0000313" key="2">
    <source>
        <dbReference type="Proteomes" id="UP000001542"/>
    </source>
</evidence>
<sequence>MPQLQSIILKWSILLRRVQFFNEKDQVININSVNDTLLLHNRCSFRKCVATGERSCVYFSLGRNNSIVQRKFCCTKCQSEEGPHFTETIVDSSVIIQSSLFDVGNLSTGNSISLQDEDAVVSSTNFSSCKTFVSPAGSLIGRKFQPSKYNYTTVVNNLATENSIIHLFYSALIDSCNIINNSILQLTQFAYCGIIYHRSSDLTIKSCSFINNTVPDVYNDPNAGSYLIYNDRYNDPSEEMLIENCYIDNSISTTQMFNYYHIEIREPFTNNLIHFSTDICQAEFAIINKSISEVNDLSLFLQTLLNISNSS</sequence>
<accession>A2FCN0</accession>
<protein>
    <recommendedName>
        <fullName evidence="3">Right handed beta helix domain-containing protein</fullName>
    </recommendedName>
</protein>
<dbReference type="AlphaFoldDB" id="A2FCN0"/>
<organism evidence="1 2">
    <name type="scientific">Trichomonas vaginalis (strain ATCC PRA-98 / G3)</name>
    <dbReference type="NCBI Taxonomy" id="412133"/>
    <lineage>
        <taxon>Eukaryota</taxon>
        <taxon>Metamonada</taxon>
        <taxon>Parabasalia</taxon>
        <taxon>Trichomonadida</taxon>
        <taxon>Trichomonadidae</taxon>
        <taxon>Trichomonas</taxon>
    </lineage>
</organism>
<name>A2FCN0_TRIV3</name>
<reference evidence="1" key="2">
    <citation type="journal article" date="2007" name="Science">
        <title>Draft genome sequence of the sexually transmitted pathogen Trichomonas vaginalis.</title>
        <authorList>
            <person name="Carlton J.M."/>
            <person name="Hirt R.P."/>
            <person name="Silva J.C."/>
            <person name="Delcher A.L."/>
            <person name="Schatz M."/>
            <person name="Zhao Q."/>
            <person name="Wortman J.R."/>
            <person name="Bidwell S.L."/>
            <person name="Alsmark U.C.M."/>
            <person name="Besteiro S."/>
            <person name="Sicheritz-Ponten T."/>
            <person name="Noel C.J."/>
            <person name="Dacks J.B."/>
            <person name="Foster P.G."/>
            <person name="Simillion C."/>
            <person name="Van de Peer Y."/>
            <person name="Miranda-Saavedra D."/>
            <person name="Barton G.J."/>
            <person name="Westrop G.D."/>
            <person name="Mueller S."/>
            <person name="Dessi D."/>
            <person name="Fiori P.L."/>
            <person name="Ren Q."/>
            <person name="Paulsen I."/>
            <person name="Zhang H."/>
            <person name="Bastida-Corcuera F.D."/>
            <person name="Simoes-Barbosa A."/>
            <person name="Brown M.T."/>
            <person name="Hayes R.D."/>
            <person name="Mukherjee M."/>
            <person name="Okumura C.Y."/>
            <person name="Schneider R."/>
            <person name="Smith A.J."/>
            <person name="Vanacova S."/>
            <person name="Villalvazo M."/>
            <person name="Haas B.J."/>
            <person name="Pertea M."/>
            <person name="Feldblyum T.V."/>
            <person name="Utterback T.R."/>
            <person name="Shu C.L."/>
            <person name="Osoegawa K."/>
            <person name="de Jong P.J."/>
            <person name="Hrdy I."/>
            <person name="Horvathova L."/>
            <person name="Zubacova Z."/>
            <person name="Dolezal P."/>
            <person name="Malik S.B."/>
            <person name="Logsdon J.M. Jr."/>
            <person name="Henze K."/>
            <person name="Gupta A."/>
            <person name="Wang C.C."/>
            <person name="Dunne R.L."/>
            <person name="Upcroft J.A."/>
            <person name="Upcroft P."/>
            <person name="White O."/>
            <person name="Salzberg S.L."/>
            <person name="Tang P."/>
            <person name="Chiu C.-H."/>
            <person name="Lee Y.-S."/>
            <person name="Embley T.M."/>
            <person name="Coombs G.H."/>
            <person name="Mottram J.C."/>
            <person name="Tachezy J."/>
            <person name="Fraser-Liggett C.M."/>
            <person name="Johnson P.J."/>
        </authorList>
    </citation>
    <scope>NUCLEOTIDE SEQUENCE [LARGE SCALE GENOMIC DNA]</scope>
    <source>
        <strain evidence="1">G3</strain>
    </source>
</reference>
<keyword evidence="2" id="KW-1185">Reference proteome</keyword>
<evidence type="ECO:0000313" key="1">
    <source>
        <dbReference type="EMBL" id="EAX97352.1"/>
    </source>
</evidence>
<proteinExistence type="predicted"/>
<reference evidence="1" key="1">
    <citation type="submission" date="2006-10" db="EMBL/GenBank/DDBJ databases">
        <authorList>
            <person name="Amadeo P."/>
            <person name="Zhao Q."/>
            <person name="Wortman J."/>
            <person name="Fraser-Liggett C."/>
            <person name="Carlton J."/>
        </authorList>
    </citation>
    <scope>NUCLEOTIDE SEQUENCE</scope>
    <source>
        <strain evidence="1">G3</strain>
    </source>
</reference>
<dbReference type="Proteomes" id="UP000001542">
    <property type="component" value="Unassembled WGS sequence"/>
</dbReference>